<organism evidence="6 7">
    <name type="scientific">Aciduliprofundum boonei (strain DSM 19572 / T469)</name>
    <dbReference type="NCBI Taxonomy" id="439481"/>
    <lineage>
        <taxon>Archaea</taxon>
        <taxon>Methanobacteriati</taxon>
        <taxon>Thermoplasmatota</taxon>
        <taxon>DHVE2 group</taxon>
        <taxon>Candidatus Aciduliprofundum</taxon>
    </lineage>
</organism>
<evidence type="ECO:0000256" key="3">
    <source>
        <dbReference type="ARBA" id="ARBA00023274"/>
    </source>
</evidence>
<feature type="domain" description="Large ribosomal subunit protein uL30-like ferredoxin-like fold" evidence="5">
    <location>
        <begin position="2"/>
        <end position="52"/>
    </location>
</feature>
<accession>D3TB27</accession>
<dbReference type="InterPro" id="IPR016082">
    <property type="entry name" value="Ribosomal_uL30_ferredoxin-like"/>
</dbReference>
<comment type="subunit">
    <text evidence="4">Part of the 50S ribosomal subunit.</text>
</comment>
<proteinExistence type="inferred from homology"/>
<gene>
    <name evidence="4" type="primary">rpl30</name>
    <name evidence="6" type="ordered locus">Aboo_1500</name>
</gene>
<dbReference type="GeneID" id="8828469"/>
<reference evidence="6" key="1">
    <citation type="submission" date="2010-02" db="EMBL/GenBank/DDBJ databases">
        <title>Complete sequence of Aciduliprofundum boonei T469.</title>
        <authorList>
            <consortium name="US DOE Joint Genome Institute"/>
            <person name="Lucas S."/>
            <person name="Copeland A."/>
            <person name="Lapidus A."/>
            <person name="Cheng J.-F."/>
            <person name="Bruce D."/>
            <person name="Goodwin L."/>
            <person name="Pitluck S."/>
            <person name="Saunders E."/>
            <person name="Detter J.C."/>
            <person name="Han C."/>
            <person name="Tapia R."/>
            <person name="Land M."/>
            <person name="Hauser L."/>
            <person name="Kyrpides N."/>
            <person name="Mikhailova N."/>
            <person name="Flores G."/>
            <person name="Reysenbach A.-L."/>
            <person name="Woyke T."/>
        </authorList>
    </citation>
    <scope>NUCLEOTIDE SEQUENCE</scope>
    <source>
        <strain evidence="6">T469</strain>
    </source>
</reference>
<dbReference type="HAMAP" id="MF_01371_A">
    <property type="entry name" value="Ribosomal_uL30_A"/>
    <property type="match status" value="1"/>
</dbReference>
<dbReference type="NCBIfam" id="NF004711">
    <property type="entry name" value="PRK06049.1"/>
    <property type="match status" value="1"/>
</dbReference>
<dbReference type="Gene3D" id="3.30.1390.20">
    <property type="entry name" value="Ribosomal protein L30, ferredoxin-like fold domain"/>
    <property type="match status" value="1"/>
</dbReference>
<name>D3TB27_ACIB4</name>
<evidence type="ECO:0000256" key="4">
    <source>
        <dbReference type="HAMAP-Rule" id="MF_01371"/>
    </source>
</evidence>
<dbReference type="EMBL" id="CP001941">
    <property type="protein sequence ID" value="ADD09306.1"/>
    <property type="molecule type" value="Genomic_DNA"/>
</dbReference>
<evidence type="ECO:0000256" key="2">
    <source>
        <dbReference type="ARBA" id="ARBA00022980"/>
    </source>
</evidence>
<evidence type="ECO:0000259" key="5">
    <source>
        <dbReference type="Pfam" id="PF00327"/>
    </source>
</evidence>
<dbReference type="RefSeq" id="WP_012997446.1">
    <property type="nucleotide sequence ID" value="NC_013926.1"/>
</dbReference>
<dbReference type="GO" id="GO:0003735">
    <property type="term" value="F:structural constituent of ribosome"/>
    <property type="evidence" value="ECO:0007669"/>
    <property type="project" value="UniProtKB-UniRule"/>
</dbReference>
<dbReference type="Gene3D" id="1.10.15.30">
    <property type="match status" value="1"/>
</dbReference>
<keyword evidence="2 4" id="KW-0689">Ribosomal protein</keyword>
<dbReference type="CDD" id="cd01657">
    <property type="entry name" value="Ribosomal_L7_archeal_euk"/>
    <property type="match status" value="1"/>
</dbReference>
<dbReference type="Proteomes" id="UP000001400">
    <property type="component" value="Chromosome"/>
</dbReference>
<keyword evidence="3 4" id="KW-0687">Ribonucleoprotein</keyword>
<dbReference type="PROSITE" id="PS00634">
    <property type="entry name" value="RIBOSOMAL_L30"/>
    <property type="match status" value="1"/>
</dbReference>
<dbReference type="PANTHER" id="PTHR11524:SF16">
    <property type="entry name" value="LARGE RIBOSOMAL SUBUNIT PROTEIN UL30"/>
    <property type="match status" value="1"/>
</dbReference>
<sequence>MLAVIRVRGRTGVRKEISDTLKMLNLTRINHCVLIPETPSYKGMLQKVKDYVTWGEINKDTLERLIRTRGRLYGDEPITDKYVKEKMGFENISALADAIVEGKVLYKDIPNVKPVFRLHPPLKGWEKTKRHFTEGGALGYRGEKINELILRMLGPGVE</sequence>
<evidence type="ECO:0000313" key="7">
    <source>
        <dbReference type="Proteomes" id="UP000001400"/>
    </source>
</evidence>
<protein>
    <recommendedName>
        <fullName evidence="4">Large ribosomal subunit protein uL30</fullName>
    </recommendedName>
</protein>
<dbReference type="SUPFAM" id="SSF55129">
    <property type="entry name" value="Ribosomal protein L30p/L7e"/>
    <property type="match status" value="1"/>
</dbReference>
<comment type="similarity">
    <text evidence="1 4">Belongs to the universal ribosomal protein uL30 family.</text>
</comment>
<dbReference type="GO" id="GO:0003723">
    <property type="term" value="F:RNA binding"/>
    <property type="evidence" value="ECO:0007669"/>
    <property type="project" value="TreeGrafter"/>
</dbReference>
<dbReference type="GO" id="GO:0006412">
    <property type="term" value="P:translation"/>
    <property type="evidence" value="ECO:0007669"/>
    <property type="project" value="UniProtKB-UniRule"/>
</dbReference>
<dbReference type="AlphaFoldDB" id="D3TB27"/>
<evidence type="ECO:0000256" key="1">
    <source>
        <dbReference type="ARBA" id="ARBA00007594"/>
    </source>
</evidence>
<dbReference type="GO" id="GO:0022625">
    <property type="term" value="C:cytosolic large ribosomal subunit"/>
    <property type="evidence" value="ECO:0007669"/>
    <property type="project" value="UniProtKB-UniRule"/>
</dbReference>
<dbReference type="PANTHER" id="PTHR11524">
    <property type="entry name" value="60S RIBOSOMAL PROTEIN L7"/>
    <property type="match status" value="1"/>
</dbReference>
<keyword evidence="7" id="KW-1185">Reference proteome</keyword>
<dbReference type="InterPro" id="IPR005997">
    <property type="entry name" value="Ribosomal_uL30_arc"/>
</dbReference>
<dbReference type="Pfam" id="PF00327">
    <property type="entry name" value="Ribosomal_L30"/>
    <property type="match status" value="1"/>
</dbReference>
<dbReference type="InterPro" id="IPR036919">
    <property type="entry name" value="Ribo_uL30_ferredoxin-like_sf"/>
</dbReference>
<dbReference type="KEGG" id="abi:Aboo_1500"/>
<dbReference type="InterPro" id="IPR018038">
    <property type="entry name" value="Ribosomal_uL30_CS"/>
</dbReference>
<dbReference type="GO" id="GO:0000463">
    <property type="term" value="P:maturation of LSU-rRNA from tricistronic rRNA transcript (SSU-rRNA, 5.8S rRNA, LSU-rRNA)"/>
    <property type="evidence" value="ECO:0007669"/>
    <property type="project" value="TreeGrafter"/>
</dbReference>
<dbReference type="NCBIfam" id="TIGR01309">
    <property type="entry name" value="uL30_arch"/>
    <property type="match status" value="1"/>
</dbReference>
<dbReference type="InterPro" id="IPR039699">
    <property type="entry name" value="Ribosomal_uL30"/>
</dbReference>
<evidence type="ECO:0000313" key="6">
    <source>
        <dbReference type="EMBL" id="ADD09306.1"/>
    </source>
</evidence>
<dbReference type="HOGENOM" id="CLU_055156_6_0_2"/>
<dbReference type="InterPro" id="IPR035808">
    <property type="entry name" value="Ribosomal_uL30_euk_arc"/>
</dbReference>